<protein>
    <submittedName>
        <fullName evidence="3">Transglycosylase SLT domain-containing protein</fullName>
    </submittedName>
</protein>
<accession>A0A1I7A5W5</accession>
<gene>
    <name evidence="3" type="ORF">SAMN05216474_1921</name>
</gene>
<dbReference type="InterPro" id="IPR008258">
    <property type="entry name" value="Transglycosylase_SLT_dom_1"/>
</dbReference>
<evidence type="ECO:0000256" key="1">
    <source>
        <dbReference type="SAM" id="SignalP"/>
    </source>
</evidence>
<dbReference type="RefSeq" id="WP_090248805.1">
    <property type="nucleotide sequence ID" value="NZ_FPAS01000002.1"/>
</dbReference>
<organism evidence="3 4">
    <name type="scientific">Lishizhenia tianjinensis</name>
    <dbReference type="NCBI Taxonomy" id="477690"/>
    <lineage>
        <taxon>Bacteria</taxon>
        <taxon>Pseudomonadati</taxon>
        <taxon>Bacteroidota</taxon>
        <taxon>Flavobacteriia</taxon>
        <taxon>Flavobacteriales</taxon>
        <taxon>Crocinitomicaceae</taxon>
        <taxon>Lishizhenia</taxon>
    </lineage>
</organism>
<evidence type="ECO:0000259" key="2">
    <source>
        <dbReference type="Pfam" id="PF01464"/>
    </source>
</evidence>
<feature type="chain" id="PRO_5014718518" evidence="1">
    <location>
        <begin position="18"/>
        <end position="318"/>
    </location>
</feature>
<keyword evidence="4" id="KW-1185">Reference proteome</keyword>
<dbReference type="OrthoDB" id="1466292at2"/>
<dbReference type="STRING" id="477690.SAMN05216474_1921"/>
<dbReference type="SUPFAM" id="SSF53955">
    <property type="entry name" value="Lysozyme-like"/>
    <property type="match status" value="1"/>
</dbReference>
<dbReference type="Pfam" id="PF01464">
    <property type="entry name" value="SLT"/>
    <property type="match status" value="1"/>
</dbReference>
<evidence type="ECO:0000313" key="3">
    <source>
        <dbReference type="EMBL" id="SFT70323.1"/>
    </source>
</evidence>
<dbReference type="InterPro" id="IPR023346">
    <property type="entry name" value="Lysozyme-like_dom_sf"/>
</dbReference>
<feature type="domain" description="Transglycosylase SLT" evidence="2">
    <location>
        <begin position="151"/>
        <end position="221"/>
    </location>
</feature>
<evidence type="ECO:0000313" key="4">
    <source>
        <dbReference type="Proteomes" id="UP000236454"/>
    </source>
</evidence>
<dbReference type="Proteomes" id="UP000236454">
    <property type="component" value="Unassembled WGS sequence"/>
</dbReference>
<name>A0A1I7A5W5_9FLAO</name>
<dbReference type="EMBL" id="FPAS01000002">
    <property type="protein sequence ID" value="SFT70323.1"/>
    <property type="molecule type" value="Genomic_DNA"/>
</dbReference>
<reference evidence="3 4" key="1">
    <citation type="submission" date="2016-10" db="EMBL/GenBank/DDBJ databases">
        <authorList>
            <person name="de Groot N.N."/>
        </authorList>
    </citation>
    <scope>NUCLEOTIDE SEQUENCE [LARGE SCALE GENOMIC DNA]</scope>
    <source>
        <strain evidence="3 4">CGMCC 1.7005</strain>
    </source>
</reference>
<feature type="signal peptide" evidence="1">
    <location>
        <begin position="1"/>
        <end position="17"/>
    </location>
</feature>
<dbReference type="Gene3D" id="1.10.530.10">
    <property type="match status" value="1"/>
</dbReference>
<dbReference type="AlphaFoldDB" id="A0A1I7A5W5"/>
<keyword evidence="1" id="KW-0732">Signal</keyword>
<proteinExistence type="predicted"/>
<sequence>MKTLFTILALFPFLLFAIEPDTTAQHHWKEEFRSFQPAFDTNELTILSTHQIFEECWDELAHPNFWKTIMRLSPDSCVINIAATRTIVQKMAIKDWDKNSEERKDAIRDSIRTAHGLSAEDKIYMTTGKNDFYQFEKVIPSLAKGVEVFHQEGVDPWYAQAILLIESPGKLAKSNVGAYGAFQLMKGVARSHGLRVDKYVDERKDFTKSAQAAASLLSNTCIPHARRILDEHDLTYNENDLWFRLFVLHIYHAGAGNVEAVVNVINPEYGGMNVIQDMWVNSAAHFKNSSQNYSQLALASLMILDEIVHASSALAGIE</sequence>